<proteinExistence type="predicted"/>
<dbReference type="OrthoDB" id="9794241at2"/>
<dbReference type="STRING" id="1300344.I598_2234"/>
<protein>
    <submittedName>
        <fullName evidence="3">Uncharacterized protein</fullName>
    </submittedName>
</protein>
<dbReference type="AlphaFoldDB" id="A0A161IIM5"/>
<dbReference type="EMBL" id="CP014209">
    <property type="protein sequence ID" value="ANC31774.1"/>
    <property type="molecule type" value="Genomic_DNA"/>
</dbReference>
<keyword evidence="4" id="KW-1185">Reference proteome</keyword>
<name>A0A161IIM5_9MICO</name>
<reference evidence="3 4" key="1">
    <citation type="submission" date="2016-01" db="EMBL/GenBank/DDBJ databases">
        <title>Complete genome sequence of a soil Actinobacterium, Isoptericola dokdonensis DS-3.</title>
        <authorList>
            <person name="Kwon S.-K."/>
            <person name="Kim J.F."/>
        </authorList>
    </citation>
    <scope>NUCLEOTIDE SEQUENCE [LARGE SCALE GENOMIC DNA]</scope>
    <source>
        <strain evidence="3 4">DS-3</strain>
    </source>
</reference>
<feature type="region of interest" description="Disordered" evidence="1">
    <location>
        <begin position="279"/>
        <end position="301"/>
    </location>
</feature>
<evidence type="ECO:0000313" key="3">
    <source>
        <dbReference type="EMBL" id="ANC31774.1"/>
    </source>
</evidence>
<dbReference type="KEGG" id="ido:I598_2234"/>
<keyword evidence="2" id="KW-0812">Transmembrane</keyword>
<keyword evidence="2" id="KW-0472">Membrane</keyword>
<sequence length="301" mass="31534">MNARRTLTLLARGEVVVPVASLSVVALLIATLLSWGPAWSQARAEARAEAAARAAAAARAWRTESWTITVADVPQGAVVPVQDDWLGDVGPWYEHVEAPVPYRVPGLRHLMAGVYDGYWAPLTDVQDSLHGVRSGPVEVFSQTFVIGSAAADGHALAPDLLVGDLRDDVRQARELAARGGEAVPADDPTLLVDPEVSTTCPSRDACPRPAQGAHRLVVTGVEAVPSWIEPRRVTVAATWVDDVLVAVATLSPVGADVPDEVSAPHLLDVLAAKVRADPPAPAAEDLTEAAVSRPGAGGEAR</sequence>
<feature type="transmembrane region" description="Helical" evidence="2">
    <location>
        <begin position="15"/>
        <end position="35"/>
    </location>
</feature>
<dbReference type="PATRIC" id="fig|1300344.3.peg.2243"/>
<accession>A0A161IIM5</accession>
<evidence type="ECO:0000256" key="1">
    <source>
        <dbReference type="SAM" id="MobiDB-lite"/>
    </source>
</evidence>
<dbReference type="Proteomes" id="UP000076794">
    <property type="component" value="Chromosome"/>
</dbReference>
<evidence type="ECO:0000313" key="4">
    <source>
        <dbReference type="Proteomes" id="UP000076794"/>
    </source>
</evidence>
<dbReference type="RefSeq" id="WP_068203009.1">
    <property type="nucleotide sequence ID" value="NZ_CP014209.1"/>
</dbReference>
<evidence type="ECO:0000256" key="2">
    <source>
        <dbReference type="SAM" id="Phobius"/>
    </source>
</evidence>
<keyword evidence="2" id="KW-1133">Transmembrane helix</keyword>
<gene>
    <name evidence="3" type="ORF">I598_2234</name>
</gene>
<organism evidence="3 4">
    <name type="scientific">Isoptericola dokdonensis DS-3</name>
    <dbReference type="NCBI Taxonomy" id="1300344"/>
    <lineage>
        <taxon>Bacteria</taxon>
        <taxon>Bacillati</taxon>
        <taxon>Actinomycetota</taxon>
        <taxon>Actinomycetes</taxon>
        <taxon>Micrococcales</taxon>
        <taxon>Promicromonosporaceae</taxon>
        <taxon>Isoptericola</taxon>
    </lineage>
</organism>